<feature type="domain" description="HTH araC/xylS-type" evidence="4">
    <location>
        <begin position="276"/>
        <end position="374"/>
    </location>
</feature>
<keyword evidence="1" id="KW-0805">Transcription regulation</keyword>
<sequence length="380" mass="41782">MKRIALGMGLSDYYDHGVARGIVKYARNKPDWRLYGQGWMFSPLEDLPAWDGDGVITRLEFAEQVSGLSGLTCPVVDVANAFVMPRVRRVSNDDYQTGRLAGRHFMEKGFSSFAYCGTSPGEWSRQRLSGFMHETGQPDLPVFLRPLRWWLLENFSKELASFLEGLPGPVGLFACNDKVGLRVSSVCAAEGFDVPGQIAILGVDNEDIPCELANPSLSSIALNLERIGALAAAQLDQLMDSGERADPGVNTVEVPPGDIIERESTSSYASSDPLVVSALRIIRGSDGHRKKVADLVDELASGRRSLETRFKRETGQTLHQALTVQKIRVAGRILRSTDKTMEAVAGESGFGSVQRFFFRFREQTGMTPAQFRRKGGGFRA</sequence>
<dbReference type="SMART" id="SM00342">
    <property type="entry name" value="HTH_ARAC"/>
    <property type="match status" value="1"/>
</dbReference>
<keyword evidence="6" id="KW-1185">Reference proteome</keyword>
<evidence type="ECO:0000313" key="6">
    <source>
        <dbReference type="Proteomes" id="UP000192343"/>
    </source>
</evidence>
<reference evidence="5 6" key="1">
    <citation type="submission" date="2017-03" db="EMBL/GenBank/DDBJ databases">
        <title>Draft Genome sequence of Marispirochaeta sp. strain JC444.</title>
        <authorList>
            <person name="Shivani Y."/>
            <person name="Subhash Y."/>
            <person name="Sasikala C."/>
            <person name="Ramana C."/>
        </authorList>
    </citation>
    <scope>NUCLEOTIDE SEQUENCE [LARGE SCALE GENOMIC DNA]</scope>
    <source>
        <strain evidence="5 6">JC444</strain>
    </source>
</reference>
<dbReference type="RefSeq" id="WP_083049950.1">
    <property type="nucleotide sequence ID" value="NZ_MWQY01000008.1"/>
</dbReference>
<gene>
    <name evidence="5" type="ORF">B4O97_08345</name>
</gene>
<dbReference type="AlphaFoldDB" id="A0A1Y1S033"/>
<evidence type="ECO:0000259" key="4">
    <source>
        <dbReference type="PROSITE" id="PS01124"/>
    </source>
</evidence>
<dbReference type="GO" id="GO:0003700">
    <property type="term" value="F:DNA-binding transcription factor activity"/>
    <property type="evidence" value="ECO:0007669"/>
    <property type="project" value="InterPro"/>
</dbReference>
<dbReference type="InterPro" id="IPR046335">
    <property type="entry name" value="LacI/GalR-like_sensor"/>
</dbReference>
<dbReference type="Gene3D" id="3.40.50.2300">
    <property type="match status" value="2"/>
</dbReference>
<dbReference type="PANTHER" id="PTHR30146">
    <property type="entry name" value="LACI-RELATED TRANSCRIPTIONAL REPRESSOR"/>
    <property type="match status" value="1"/>
</dbReference>
<dbReference type="Pfam" id="PF13377">
    <property type="entry name" value="Peripla_BP_3"/>
    <property type="match status" value="1"/>
</dbReference>
<dbReference type="STRING" id="1963862.B4O97_08345"/>
<protein>
    <recommendedName>
        <fullName evidence="4">HTH araC/xylS-type domain-containing protein</fullName>
    </recommendedName>
</protein>
<dbReference type="PROSITE" id="PS01124">
    <property type="entry name" value="HTH_ARAC_FAMILY_2"/>
    <property type="match status" value="1"/>
</dbReference>
<keyword evidence="3" id="KW-0804">Transcription</keyword>
<dbReference type="SUPFAM" id="SSF46689">
    <property type="entry name" value="Homeodomain-like"/>
    <property type="match status" value="1"/>
</dbReference>
<dbReference type="PANTHER" id="PTHR30146:SF24">
    <property type="entry name" value="XYLOSE OPERON REGULATORY PROTEIN"/>
    <property type="match status" value="1"/>
</dbReference>
<name>A0A1Y1S033_9SPIO</name>
<evidence type="ECO:0000256" key="1">
    <source>
        <dbReference type="ARBA" id="ARBA00023015"/>
    </source>
</evidence>
<evidence type="ECO:0000256" key="3">
    <source>
        <dbReference type="ARBA" id="ARBA00023163"/>
    </source>
</evidence>
<dbReference type="InterPro" id="IPR009057">
    <property type="entry name" value="Homeodomain-like_sf"/>
</dbReference>
<dbReference type="Pfam" id="PF12833">
    <property type="entry name" value="HTH_18"/>
    <property type="match status" value="1"/>
</dbReference>
<dbReference type="Gene3D" id="1.10.10.60">
    <property type="entry name" value="Homeodomain-like"/>
    <property type="match status" value="1"/>
</dbReference>
<evidence type="ECO:0000256" key="2">
    <source>
        <dbReference type="ARBA" id="ARBA00023125"/>
    </source>
</evidence>
<dbReference type="SUPFAM" id="SSF53822">
    <property type="entry name" value="Periplasmic binding protein-like I"/>
    <property type="match status" value="1"/>
</dbReference>
<evidence type="ECO:0000313" key="5">
    <source>
        <dbReference type="EMBL" id="ORC35645.1"/>
    </source>
</evidence>
<comment type="caution">
    <text evidence="5">The sequence shown here is derived from an EMBL/GenBank/DDBJ whole genome shotgun (WGS) entry which is preliminary data.</text>
</comment>
<dbReference type="EMBL" id="MWQY01000008">
    <property type="protein sequence ID" value="ORC35645.1"/>
    <property type="molecule type" value="Genomic_DNA"/>
</dbReference>
<proteinExistence type="predicted"/>
<organism evidence="5 6">
    <name type="scientific">Marispirochaeta aestuarii</name>
    <dbReference type="NCBI Taxonomy" id="1963862"/>
    <lineage>
        <taxon>Bacteria</taxon>
        <taxon>Pseudomonadati</taxon>
        <taxon>Spirochaetota</taxon>
        <taxon>Spirochaetia</taxon>
        <taxon>Spirochaetales</taxon>
        <taxon>Spirochaetaceae</taxon>
        <taxon>Marispirochaeta</taxon>
    </lineage>
</organism>
<dbReference type="InterPro" id="IPR018060">
    <property type="entry name" value="HTH_AraC"/>
</dbReference>
<dbReference type="GO" id="GO:0000976">
    <property type="term" value="F:transcription cis-regulatory region binding"/>
    <property type="evidence" value="ECO:0007669"/>
    <property type="project" value="TreeGrafter"/>
</dbReference>
<dbReference type="CDD" id="cd01543">
    <property type="entry name" value="PBP1_XylR"/>
    <property type="match status" value="1"/>
</dbReference>
<accession>A0A1Y1S033</accession>
<dbReference type="OrthoDB" id="9795616at2"/>
<keyword evidence="2" id="KW-0238">DNA-binding</keyword>
<dbReference type="InterPro" id="IPR028082">
    <property type="entry name" value="Peripla_BP_I"/>
</dbReference>
<dbReference type="Proteomes" id="UP000192343">
    <property type="component" value="Unassembled WGS sequence"/>
</dbReference>